<dbReference type="Pfam" id="PF13449">
    <property type="entry name" value="Phytase-like"/>
    <property type="match status" value="1"/>
</dbReference>
<evidence type="ECO:0000259" key="2">
    <source>
        <dbReference type="Pfam" id="PF13449"/>
    </source>
</evidence>
<dbReference type="NCBIfam" id="NF047832">
    <property type="entry name" value="caspase_w_EACC1"/>
    <property type="match status" value="1"/>
</dbReference>
<evidence type="ECO:0000259" key="1">
    <source>
        <dbReference type="Pfam" id="PF00656"/>
    </source>
</evidence>
<dbReference type="AlphaFoldDB" id="A0A514JQY6"/>
<dbReference type="EMBL" id="CP022310">
    <property type="protein sequence ID" value="QDI69750.1"/>
    <property type="molecule type" value="Genomic_DNA"/>
</dbReference>
<proteinExistence type="predicted"/>
<dbReference type="Pfam" id="PF00656">
    <property type="entry name" value="Peptidase_C14"/>
    <property type="match status" value="1"/>
</dbReference>
<accession>A0A514JQY6</accession>
<dbReference type="InterPro" id="IPR029030">
    <property type="entry name" value="Caspase-like_dom_sf"/>
</dbReference>
<dbReference type="SUPFAM" id="SSF50974">
    <property type="entry name" value="Nitrous oxide reductase, N-terminal domain"/>
    <property type="match status" value="1"/>
</dbReference>
<protein>
    <submittedName>
        <fullName evidence="3">Protein kinase</fullName>
    </submittedName>
</protein>
<evidence type="ECO:0000313" key="3">
    <source>
        <dbReference type="EMBL" id="QDI69750.1"/>
    </source>
</evidence>
<dbReference type="GO" id="GO:0006508">
    <property type="term" value="P:proteolysis"/>
    <property type="evidence" value="ECO:0007669"/>
    <property type="project" value="InterPro"/>
</dbReference>
<dbReference type="Gene3D" id="3.40.50.1460">
    <property type="match status" value="1"/>
</dbReference>
<name>A0A514JQY6_9ACTN</name>
<dbReference type="InterPro" id="IPR011600">
    <property type="entry name" value="Pept_C14_caspase"/>
</dbReference>
<gene>
    <name evidence="3" type="ORF">CD934_14335</name>
</gene>
<dbReference type="SUPFAM" id="SSF52129">
    <property type="entry name" value="Caspase-like"/>
    <property type="match status" value="1"/>
</dbReference>
<reference evidence="3 4" key="1">
    <citation type="submission" date="2017-07" db="EMBL/GenBank/DDBJ databases">
        <title>The Complete Genome of Streptomyces asterosporus-ZSY.</title>
        <authorList>
            <person name="Zhang S."/>
        </authorList>
    </citation>
    <scope>NUCLEOTIDE SEQUENCE [LARGE SCALE GENOMIC DNA]</scope>
    <source>
        <strain evidence="3 4">DSM 41452</strain>
    </source>
</reference>
<sequence>MTGPRDPETPLPDADLPARIDPRRSACVLIGVDDYTVLDPLRSVGHNLVELRAALTDDEIWGIPQDRIFTVPNPTAPSDLVGPIREAGLLADDTLIVYYAGHGLLDRHEGQQLLLTLPGSVEDQPDTCVRSRDVRRAIRDTGPARRRVLILDCCFSGQVLTEMAGADRGEQGGSVAVKTLREVEGSYVMTSAPKDRPSHAPDPKSCTVFTGALVDVLRQGLPDGPEMLGLHTLFEAVKARIAAMKPEMPQEPQDEDRNGVGGLDFVRNVAVLPPLTPPPDPATRPRHSRTRTLLWSLSAAAAGLTLGLAGPWAVDQWQAAHPAPATGACGGHPADAEAPRAVLLDHSDALDKRNVDYEEVKGLSALALVSEGPEGVEALALTDNDPALLFPLSLGTPSDLRPVADTAHALRRANGVQFTEWYDGEGLVIERGGRTALIASETGPALRRFDIASGKQIGPDLPVPKDLRYWPDGSAQTGRSIESLALSPNGRHLYAGWEAPLAKDGDQRGRPMIRIQRYTGEPGGAYTPDAQYAYLAGDGMNLVELVALDDEGGLLALEREYTAGLGTAVRVVQLSLAGARDVSGVDSLYDLPAADFADDTPVLDLAACPDGGPGVVATPGSNSRNPLLDNAEGMAVGKEWTSGEYKGWRPLYLISDDNGSGDQITRLYSLAVRLKP</sequence>
<dbReference type="KEGG" id="sast:CD934_14335"/>
<dbReference type="InterPro" id="IPR027372">
    <property type="entry name" value="Phytase-like_dom"/>
</dbReference>
<keyword evidence="4" id="KW-1185">Reference proteome</keyword>
<feature type="domain" description="Peptidase C14 caspase" evidence="1">
    <location>
        <begin position="26"/>
        <end position="250"/>
    </location>
</feature>
<dbReference type="RefSeq" id="WP_142232219.1">
    <property type="nucleotide sequence ID" value="NZ_CP022310.1"/>
</dbReference>
<keyword evidence="3" id="KW-0808">Transferase</keyword>
<dbReference type="GO" id="GO:0004197">
    <property type="term" value="F:cysteine-type endopeptidase activity"/>
    <property type="evidence" value="ECO:0007669"/>
    <property type="project" value="InterPro"/>
</dbReference>
<dbReference type="GO" id="GO:0016301">
    <property type="term" value="F:kinase activity"/>
    <property type="evidence" value="ECO:0007669"/>
    <property type="project" value="UniProtKB-KW"/>
</dbReference>
<dbReference type="Proteomes" id="UP000316215">
    <property type="component" value="Chromosome"/>
</dbReference>
<dbReference type="InterPro" id="IPR011045">
    <property type="entry name" value="N2O_reductase_N"/>
</dbReference>
<feature type="domain" description="Phytase-like" evidence="2">
    <location>
        <begin position="359"/>
        <end position="659"/>
    </location>
</feature>
<keyword evidence="3" id="KW-0418">Kinase</keyword>
<organism evidence="3 4">
    <name type="scientific">Streptomyces calvus</name>
    <dbReference type="NCBI Taxonomy" id="67282"/>
    <lineage>
        <taxon>Bacteria</taxon>
        <taxon>Bacillati</taxon>
        <taxon>Actinomycetota</taxon>
        <taxon>Actinomycetes</taxon>
        <taxon>Kitasatosporales</taxon>
        <taxon>Streptomycetaceae</taxon>
        <taxon>Streptomyces</taxon>
    </lineage>
</organism>
<evidence type="ECO:0000313" key="4">
    <source>
        <dbReference type="Proteomes" id="UP000316215"/>
    </source>
</evidence>